<dbReference type="OrthoDB" id="449280at2759"/>
<keyword evidence="4 13" id="KW-0813">Transport</keyword>
<keyword evidence="8 13" id="KW-0249">Electron transport</keyword>
<keyword evidence="16" id="KW-1185">Reference proteome</keyword>
<dbReference type="Gene3D" id="1.10.760.10">
    <property type="entry name" value="Cytochrome c-like domain"/>
    <property type="match status" value="1"/>
</dbReference>
<keyword evidence="7 11" id="KW-0479">Metal-binding</keyword>
<dbReference type="PROSITE" id="PS51007">
    <property type="entry name" value="CYTC"/>
    <property type="match status" value="1"/>
</dbReference>
<keyword evidence="6 13" id="KW-0679">Respiratory chain</keyword>
<name>D8T2Y2_SELML</name>
<feature type="domain" description="Cytochrome c" evidence="14">
    <location>
        <begin position="13"/>
        <end position="114"/>
    </location>
</feature>
<dbReference type="InterPro" id="IPR009056">
    <property type="entry name" value="Cyt_c-like_dom"/>
</dbReference>
<sequence length="114" mass="12505">MATSFQDAPVIVRNAANGRKIFMAKCSDCHAVESDGGHKLGPNLHGLFGRQAGTAPGYAFSPANKNTKVIWDERALFDYIFDPNKFFPGTKKPYDGLASPQERVDLIAFLKRAC</sequence>
<dbReference type="STRING" id="88036.D8T2Y2"/>
<evidence type="ECO:0000256" key="13">
    <source>
        <dbReference type="RuleBase" id="RU004427"/>
    </source>
</evidence>
<dbReference type="PRINTS" id="PR00604">
    <property type="entry name" value="CYTCHRMECIAB"/>
</dbReference>
<dbReference type="KEGG" id="smo:SELMODRAFT_130669"/>
<evidence type="ECO:0000313" key="15">
    <source>
        <dbReference type="EMBL" id="EFJ08931.1"/>
    </source>
</evidence>
<evidence type="ECO:0000256" key="12">
    <source>
        <dbReference type="RuleBase" id="RU004426"/>
    </source>
</evidence>
<evidence type="ECO:0000256" key="2">
    <source>
        <dbReference type="ARBA" id="ARBA00004569"/>
    </source>
</evidence>
<dbReference type="InterPro" id="IPR002327">
    <property type="entry name" value="Cyt_c_1A/1B"/>
</dbReference>
<organism evidence="16">
    <name type="scientific">Selaginella moellendorffii</name>
    <name type="common">Spikemoss</name>
    <dbReference type="NCBI Taxonomy" id="88036"/>
    <lineage>
        <taxon>Eukaryota</taxon>
        <taxon>Viridiplantae</taxon>
        <taxon>Streptophyta</taxon>
        <taxon>Embryophyta</taxon>
        <taxon>Tracheophyta</taxon>
        <taxon>Lycopodiopsida</taxon>
        <taxon>Selaginellales</taxon>
        <taxon>Selaginellaceae</taxon>
        <taxon>Selaginella</taxon>
    </lineage>
</organism>
<dbReference type="HOGENOM" id="CLU_060944_3_0_1"/>
<comment type="PTM">
    <text evidence="13">Binds 1 heme group per subunit.</text>
</comment>
<evidence type="ECO:0000256" key="7">
    <source>
        <dbReference type="ARBA" id="ARBA00022723"/>
    </source>
</evidence>
<dbReference type="eggNOG" id="KOG3453">
    <property type="taxonomic scope" value="Eukaryota"/>
</dbReference>
<dbReference type="AlphaFoldDB" id="D8T2Y2"/>
<evidence type="ECO:0000256" key="6">
    <source>
        <dbReference type="ARBA" id="ARBA00022660"/>
    </source>
</evidence>
<dbReference type="GO" id="GO:0020037">
    <property type="term" value="F:heme binding"/>
    <property type="evidence" value="ECO:0007669"/>
    <property type="project" value="InterPro"/>
</dbReference>
<evidence type="ECO:0000256" key="11">
    <source>
        <dbReference type="PROSITE-ProRule" id="PRU00433"/>
    </source>
</evidence>
<dbReference type="GO" id="GO:0009055">
    <property type="term" value="F:electron transfer activity"/>
    <property type="evidence" value="ECO:0000318"/>
    <property type="project" value="GO_Central"/>
</dbReference>
<comment type="subcellular location">
    <subcellularLocation>
        <location evidence="2">Mitochondrion intermembrane space</location>
    </subcellularLocation>
</comment>
<dbReference type="Pfam" id="PF00034">
    <property type="entry name" value="Cytochrom_C"/>
    <property type="match status" value="1"/>
</dbReference>
<reference evidence="15 16" key="1">
    <citation type="journal article" date="2011" name="Science">
        <title>The Selaginella genome identifies genetic changes associated with the evolution of vascular plants.</title>
        <authorList>
            <person name="Banks J.A."/>
            <person name="Nishiyama T."/>
            <person name="Hasebe M."/>
            <person name="Bowman J.L."/>
            <person name="Gribskov M."/>
            <person name="dePamphilis C."/>
            <person name="Albert V.A."/>
            <person name="Aono N."/>
            <person name="Aoyama T."/>
            <person name="Ambrose B.A."/>
            <person name="Ashton N.W."/>
            <person name="Axtell M.J."/>
            <person name="Barker E."/>
            <person name="Barker M.S."/>
            <person name="Bennetzen J.L."/>
            <person name="Bonawitz N.D."/>
            <person name="Chapple C."/>
            <person name="Cheng C."/>
            <person name="Correa L.G."/>
            <person name="Dacre M."/>
            <person name="DeBarry J."/>
            <person name="Dreyer I."/>
            <person name="Elias M."/>
            <person name="Engstrom E.M."/>
            <person name="Estelle M."/>
            <person name="Feng L."/>
            <person name="Finet C."/>
            <person name="Floyd S.K."/>
            <person name="Frommer W.B."/>
            <person name="Fujita T."/>
            <person name="Gramzow L."/>
            <person name="Gutensohn M."/>
            <person name="Harholt J."/>
            <person name="Hattori M."/>
            <person name="Heyl A."/>
            <person name="Hirai T."/>
            <person name="Hiwatashi Y."/>
            <person name="Ishikawa M."/>
            <person name="Iwata M."/>
            <person name="Karol K.G."/>
            <person name="Koehler B."/>
            <person name="Kolukisaoglu U."/>
            <person name="Kubo M."/>
            <person name="Kurata T."/>
            <person name="Lalonde S."/>
            <person name="Li K."/>
            <person name="Li Y."/>
            <person name="Litt A."/>
            <person name="Lyons E."/>
            <person name="Manning G."/>
            <person name="Maruyama T."/>
            <person name="Michael T.P."/>
            <person name="Mikami K."/>
            <person name="Miyazaki S."/>
            <person name="Morinaga S."/>
            <person name="Murata T."/>
            <person name="Mueller-Roeber B."/>
            <person name="Nelson D.R."/>
            <person name="Obara M."/>
            <person name="Oguri Y."/>
            <person name="Olmstead R.G."/>
            <person name="Onodera N."/>
            <person name="Petersen B.L."/>
            <person name="Pils B."/>
            <person name="Prigge M."/>
            <person name="Rensing S.A."/>
            <person name="Riano-Pachon D.M."/>
            <person name="Roberts A.W."/>
            <person name="Sato Y."/>
            <person name="Scheller H.V."/>
            <person name="Schulz B."/>
            <person name="Schulz C."/>
            <person name="Shakirov E.V."/>
            <person name="Shibagaki N."/>
            <person name="Shinohara N."/>
            <person name="Shippen D.E."/>
            <person name="Soerensen I."/>
            <person name="Sotooka R."/>
            <person name="Sugimoto N."/>
            <person name="Sugita M."/>
            <person name="Sumikawa N."/>
            <person name="Tanurdzic M."/>
            <person name="Theissen G."/>
            <person name="Ulvskov P."/>
            <person name="Wakazuki S."/>
            <person name="Weng J.K."/>
            <person name="Willats W.W."/>
            <person name="Wipf D."/>
            <person name="Wolf P.G."/>
            <person name="Yang L."/>
            <person name="Zimmer A.D."/>
            <person name="Zhu Q."/>
            <person name="Mitros T."/>
            <person name="Hellsten U."/>
            <person name="Loque D."/>
            <person name="Otillar R."/>
            <person name="Salamov A."/>
            <person name="Schmutz J."/>
            <person name="Shapiro H."/>
            <person name="Lindquist E."/>
            <person name="Lucas S."/>
            <person name="Rokhsar D."/>
            <person name="Grigoriev I.V."/>
        </authorList>
    </citation>
    <scope>NUCLEOTIDE SEQUENCE [LARGE SCALE GENOMIC DNA]</scope>
</reference>
<proteinExistence type="inferred from homology"/>
<dbReference type="OMA" id="VIWDERA"/>
<dbReference type="InParanoid" id="D8T2Y2"/>
<evidence type="ECO:0000313" key="16">
    <source>
        <dbReference type="Proteomes" id="UP000001514"/>
    </source>
</evidence>
<dbReference type="FunFam" id="1.10.760.10:FF:000001">
    <property type="entry name" value="Cytochrome c iso-1"/>
    <property type="match status" value="1"/>
</dbReference>
<keyword evidence="10 13" id="KW-0496">Mitochondrion</keyword>
<dbReference type="GO" id="GO:0006123">
    <property type="term" value="P:mitochondrial electron transport, cytochrome c to oxygen"/>
    <property type="evidence" value="ECO:0000318"/>
    <property type="project" value="GO_Central"/>
</dbReference>
<dbReference type="Gramene" id="EFJ08931">
    <property type="protein sequence ID" value="EFJ08931"/>
    <property type="gene ID" value="SELMODRAFT_130669"/>
</dbReference>
<protein>
    <recommendedName>
        <fullName evidence="14">Cytochrome c domain-containing protein</fullName>
    </recommendedName>
</protein>
<dbReference type="GO" id="GO:0006122">
    <property type="term" value="P:mitochondrial electron transport, ubiquinol to cytochrome c"/>
    <property type="evidence" value="ECO:0000318"/>
    <property type="project" value="GO_Central"/>
</dbReference>
<evidence type="ECO:0000256" key="5">
    <source>
        <dbReference type="ARBA" id="ARBA00022617"/>
    </source>
</evidence>
<evidence type="ECO:0000256" key="9">
    <source>
        <dbReference type="ARBA" id="ARBA00023004"/>
    </source>
</evidence>
<dbReference type="GO" id="GO:0005758">
    <property type="term" value="C:mitochondrial intermembrane space"/>
    <property type="evidence" value="ECO:0000318"/>
    <property type="project" value="GO_Central"/>
</dbReference>
<dbReference type="PANTHER" id="PTHR11961">
    <property type="entry name" value="CYTOCHROME C"/>
    <property type="match status" value="1"/>
</dbReference>
<evidence type="ECO:0000256" key="3">
    <source>
        <dbReference type="ARBA" id="ARBA00006488"/>
    </source>
</evidence>
<evidence type="ECO:0000256" key="10">
    <source>
        <dbReference type="ARBA" id="ARBA00023128"/>
    </source>
</evidence>
<keyword evidence="9 11" id="KW-0408">Iron</keyword>
<evidence type="ECO:0000259" key="14">
    <source>
        <dbReference type="PROSITE" id="PS51007"/>
    </source>
</evidence>
<evidence type="ECO:0000256" key="8">
    <source>
        <dbReference type="ARBA" id="ARBA00022982"/>
    </source>
</evidence>
<dbReference type="GO" id="GO:0046872">
    <property type="term" value="F:metal ion binding"/>
    <property type="evidence" value="ECO:0007669"/>
    <property type="project" value="UniProtKB-KW"/>
</dbReference>
<evidence type="ECO:0000256" key="1">
    <source>
        <dbReference type="ARBA" id="ARBA00002555"/>
    </source>
</evidence>
<dbReference type="Proteomes" id="UP000001514">
    <property type="component" value="Unassembled WGS sequence"/>
</dbReference>
<dbReference type="InterPro" id="IPR036909">
    <property type="entry name" value="Cyt_c-like_dom_sf"/>
</dbReference>
<comment type="similarity">
    <text evidence="3 12">Belongs to the cytochrome c family.</text>
</comment>
<dbReference type="EMBL" id="GL377667">
    <property type="protein sequence ID" value="EFJ08931.1"/>
    <property type="molecule type" value="Genomic_DNA"/>
</dbReference>
<gene>
    <name evidence="15" type="ORF">SELMODRAFT_130669</name>
</gene>
<accession>D8T2Y2</accession>
<evidence type="ECO:0000256" key="4">
    <source>
        <dbReference type="ARBA" id="ARBA00022448"/>
    </source>
</evidence>
<comment type="function">
    <text evidence="1 13">Electron carrier protein. The oxidized form of the cytochrome c heme group can accept an electron from the heme group of the cytochrome c1 subunit of cytochrome reductase. Cytochrome c then transfers this electron to the cytochrome oxidase complex, the final protein carrier in the mitochondrial electron-transport chain.</text>
</comment>
<dbReference type="GO" id="GO:0010336">
    <property type="term" value="P:gibberellic acid homeostasis"/>
    <property type="evidence" value="ECO:0007669"/>
    <property type="project" value="UniProtKB-ARBA"/>
</dbReference>
<dbReference type="SUPFAM" id="SSF46626">
    <property type="entry name" value="Cytochrome c"/>
    <property type="match status" value="1"/>
</dbReference>
<keyword evidence="5 11" id="KW-0349">Heme</keyword>